<proteinExistence type="predicted"/>
<keyword evidence="2" id="KW-1185">Reference proteome</keyword>
<accession>A0A182WP05</accession>
<sequence>MRLFSSLNDLSVSRCESNSSSICARRSSFCCSILSSTVLSESSRLFSSKISTVP</sequence>
<organism evidence="1 2">
    <name type="scientific">Anopheles minimus</name>
    <dbReference type="NCBI Taxonomy" id="112268"/>
    <lineage>
        <taxon>Eukaryota</taxon>
        <taxon>Metazoa</taxon>
        <taxon>Ecdysozoa</taxon>
        <taxon>Arthropoda</taxon>
        <taxon>Hexapoda</taxon>
        <taxon>Insecta</taxon>
        <taxon>Pterygota</taxon>
        <taxon>Neoptera</taxon>
        <taxon>Endopterygota</taxon>
        <taxon>Diptera</taxon>
        <taxon>Nematocera</taxon>
        <taxon>Culicoidea</taxon>
        <taxon>Culicidae</taxon>
        <taxon>Anophelinae</taxon>
        <taxon>Anopheles</taxon>
    </lineage>
</organism>
<evidence type="ECO:0000313" key="2">
    <source>
        <dbReference type="Proteomes" id="UP000075920"/>
    </source>
</evidence>
<dbReference type="AlphaFoldDB" id="A0A182WP05"/>
<reference evidence="1" key="2">
    <citation type="submission" date="2020-05" db="UniProtKB">
        <authorList>
            <consortium name="EnsemblMetazoa"/>
        </authorList>
    </citation>
    <scope>IDENTIFICATION</scope>
    <source>
        <strain evidence="1">MINIMUS1</strain>
    </source>
</reference>
<name>A0A182WP05_9DIPT</name>
<dbReference type="Proteomes" id="UP000075920">
    <property type="component" value="Unassembled WGS sequence"/>
</dbReference>
<dbReference type="EnsemblMetazoa" id="AMIN014422-RA">
    <property type="protein sequence ID" value="AMIN014422-PA"/>
    <property type="gene ID" value="AMIN014422"/>
</dbReference>
<protein>
    <submittedName>
        <fullName evidence="1">Uncharacterized protein</fullName>
    </submittedName>
</protein>
<dbReference type="VEuPathDB" id="VectorBase:AMIN014422"/>
<reference evidence="2" key="1">
    <citation type="submission" date="2013-03" db="EMBL/GenBank/DDBJ databases">
        <title>The Genome Sequence of Anopheles minimus MINIMUS1.</title>
        <authorList>
            <consortium name="The Broad Institute Genomics Platform"/>
            <person name="Neafsey D.E."/>
            <person name="Walton C."/>
            <person name="Walker B."/>
            <person name="Young S.K."/>
            <person name="Zeng Q."/>
            <person name="Gargeya S."/>
            <person name="Fitzgerald M."/>
            <person name="Haas B."/>
            <person name="Abouelleil A."/>
            <person name="Allen A.W."/>
            <person name="Alvarado L."/>
            <person name="Arachchi H.M."/>
            <person name="Berlin A.M."/>
            <person name="Chapman S.B."/>
            <person name="Gainer-Dewar J."/>
            <person name="Goldberg J."/>
            <person name="Griggs A."/>
            <person name="Gujja S."/>
            <person name="Hansen M."/>
            <person name="Howarth C."/>
            <person name="Imamovic A."/>
            <person name="Ireland A."/>
            <person name="Larimer J."/>
            <person name="McCowan C."/>
            <person name="Murphy C."/>
            <person name="Pearson M."/>
            <person name="Poon T.W."/>
            <person name="Priest M."/>
            <person name="Roberts A."/>
            <person name="Saif S."/>
            <person name="Shea T."/>
            <person name="Sisk P."/>
            <person name="Sykes S."/>
            <person name="Wortman J."/>
            <person name="Nusbaum C."/>
            <person name="Birren B."/>
        </authorList>
    </citation>
    <scope>NUCLEOTIDE SEQUENCE [LARGE SCALE GENOMIC DNA]</scope>
    <source>
        <strain evidence="2">MINIMUS1</strain>
    </source>
</reference>
<evidence type="ECO:0000313" key="1">
    <source>
        <dbReference type="EnsemblMetazoa" id="AMIN014422-PA"/>
    </source>
</evidence>